<proteinExistence type="predicted"/>
<dbReference type="EMBL" id="QUAH01000017">
    <property type="protein sequence ID" value="RFT14870.1"/>
    <property type="molecule type" value="Genomic_DNA"/>
</dbReference>
<reference evidence="1 2" key="1">
    <citation type="submission" date="2018-08" db="EMBL/GenBank/DDBJ databases">
        <title>Genome analysis of the thermophilic bacterium of the candidate phylum Aminicenantes from deep subsurface aquifer revealed its physiology and ecological role.</title>
        <authorList>
            <person name="Kadnikov V.V."/>
            <person name="Mardanov A.V."/>
            <person name="Beletsky A.V."/>
            <person name="Karnachuk O.V."/>
            <person name="Ravin N.V."/>
        </authorList>
    </citation>
    <scope>NUCLEOTIDE SEQUENCE [LARGE SCALE GENOMIC DNA]</scope>
    <source>
        <strain evidence="1">BY38</strain>
    </source>
</reference>
<name>A0A3E2BJG5_9BACT</name>
<dbReference type="PROSITE" id="PS51318">
    <property type="entry name" value="TAT"/>
    <property type="match status" value="1"/>
</dbReference>
<comment type="caution">
    <text evidence="1">The sequence shown here is derived from an EMBL/GenBank/DDBJ whole genome shotgun (WGS) entry which is preliminary data.</text>
</comment>
<dbReference type="InterPro" id="IPR002591">
    <property type="entry name" value="Phosphodiest/P_Trfase"/>
</dbReference>
<dbReference type="InterPro" id="IPR006311">
    <property type="entry name" value="TAT_signal"/>
</dbReference>
<evidence type="ECO:0008006" key="3">
    <source>
        <dbReference type="Google" id="ProtNLM"/>
    </source>
</evidence>
<sequence length="666" mass="75560">MSGRKNEEALKRREFLQLVLGTSAGVLLAPGQAFLRTAGRKETGLKVLVLGMDGLDTVLLDRFLQEGKLPHFQKLAASGTYRPLRSSVPPQSPVAWANFITGTNPGGHAIFDFVHRDPGTYLPVFSASESLPARHNLRLGKLNIPLSGGEIRNLRRGRAFWQILEDHDIPATIFKIPSNYPPVETRQRTFSGMGTPDLKGYYGLFNYYTNEYKTVTEEYGGGGRVHDVYVIGNRVEARIPGPNNPFRQGNPETFVDFKVFIDPVNPVAKIAYQDQEFILREKEWSGWKKIRFDFIPTQGVTGICMFYLKEVRPKFKLYVSPINIDPADPALPLSTPESYSRELARKFGPFFTKGLPADTAALENDVLDEKEFLAQDEIVYQESMAMLEEELRNFRSGLLFYYFSNADQRQHMFFRLIDRNHPAYDEKLASEFGQVIEQTYRQMDRALQLAMEKVDRNTVIVVMSDHGFCPFRRGFNLNTWLLRNGYHVLRPGTRPEEVSLFQGTDWSRTRAYGVGLNALYLNLKGREAQGLVRPEEKEPLLRELAQKLEQVTDPLTGERVILKAYLTSEVYSGAYVHEAPDIILGFNRNYRISWNSPLGSFPRELIEDNPQKWSGDHMTAPDLIPGVLLASRPARLEQPALEDVTAGILTMFGVKIPPEVTGRPLF</sequence>
<organism evidence="1 2">
    <name type="scientific">Candidatus Saccharicenans subterraneus</name>
    <dbReference type="NCBI Taxonomy" id="2508984"/>
    <lineage>
        <taxon>Bacteria</taxon>
        <taxon>Candidatus Aminicenantota</taxon>
        <taxon>Candidatus Aminicenantia</taxon>
        <taxon>Candidatus Aminicenantales</taxon>
        <taxon>Candidatus Saccharicenantaceae</taxon>
        <taxon>Candidatus Saccharicenans</taxon>
    </lineage>
</organism>
<dbReference type="InterPro" id="IPR017850">
    <property type="entry name" value="Alkaline_phosphatase_core_sf"/>
</dbReference>
<protein>
    <recommendedName>
        <fullName evidence="3">Phosphodiesterase</fullName>
    </recommendedName>
</protein>
<evidence type="ECO:0000313" key="1">
    <source>
        <dbReference type="EMBL" id="RFT14870.1"/>
    </source>
</evidence>
<dbReference type="SUPFAM" id="SSF53649">
    <property type="entry name" value="Alkaline phosphatase-like"/>
    <property type="match status" value="1"/>
</dbReference>
<evidence type="ECO:0000313" key="2">
    <source>
        <dbReference type="Proteomes" id="UP000257323"/>
    </source>
</evidence>
<dbReference type="AlphaFoldDB" id="A0A3E2BJG5"/>
<accession>A0A3E2BJG5</accession>
<dbReference type="Gene3D" id="3.40.720.10">
    <property type="entry name" value="Alkaline Phosphatase, subunit A"/>
    <property type="match status" value="2"/>
</dbReference>
<gene>
    <name evidence="1" type="ORF">OP8BY_1468</name>
</gene>
<dbReference type="Proteomes" id="UP000257323">
    <property type="component" value="Unassembled WGS sequence"/>
</dbReference>
<dbReference type="Pfam" id="PF01663">
    <property type="entry name" value="Phosphodiest"/>
    <property type="match status" value="2"/>
</dbReference>